<proteinExistence type="predicted"/>
<evidence type="ECO:0000313" key="2">
    <source>
        <dbReference type="Proteomes" id="UP000823775"/>
    </source>
</evidence>
<organism evidence="1 2">
    <name type="scientific">Datura stramonium</name>
    <name type="common">Jimsonweed</name>
    <name type="synonym">Common thornapple</name>
    <dbReference type="NCBI Taxonomy" id="4076"/>
    <lineage>
        <taxon>Eukaryota</taxon>
        <taxon>Viridiplantae</taxon>
        <taxon>Streptophyta</taxon>
        <taxon>Embryophyta</taxon>
        <taxon>Tracheophyta</taxon>
        <taxon>Spermatophyta</taxon>
        <taxon>Magnoliopsida</taxon>
        <taxon>eudicotyledons</taxon>
        <taxon>Gunneridae</taxon>
        <taxon>Pentapetalae</taxon>
        <taxon>asterids</taxon>
        <taxon>lamiids</taxon>
        <taxon>Solanales</taxon>
        <taxon>Solanaceae</taxon>
        <taxon>Solanoideae</taxon>
        <taxon>Datureae</taxon>
        <taxon>Datura</taxon>
    </lineage>
</organism>
<keyword evidence="2" id="KW-1185">Reference proteome</keyword>
<protein>
    <submittedName>
        <fullName evidence="1">Uncharacterized protein</fullName>
    </submittedName>
</protein>
<dbReference type="Proteomes" id="UP000823775">
    <property type="component" value="Unassembled WGS sequence"/>
</dbReference>
<reference evidence="1 2" key="1">
    <citation type="journal article" date="2021" name="BMC Genomics">
        <title>Datura genome reveals duplications of psychoactive alkaloid biosynthetic genes and high mutation rate following tissue culture.</title>
        <authorList>
            <person name="Rajewski A."/>
            <person name="Carter-House D."/>
            <person name="Stajich J."/>
            <person name="Litt A."/>
        </authorList>
    </citation>
    <scope>NUCLEOTIDE SEQUENCE [LARGE SCALE GENOMIC DNA]</scope>
    <source>
        <strain evidence="1">AR-01</strain>
    </source>
</reference>
<gene>
    <name evidence="1" type="ORF">HAX54_016388</name>
</gene>
<comment type="caution">
    <text evidence="1">The sequence shown here is derived from an EMBL/GenBank/DDBJ whole genome shotgun (WGS) entry which is preliminary data.</text>
</comment>
<dbReference type="EMBL" id="JACEIK010000206">
    <property type="protein sequence ID" value="MCD7452400.1"/>
    <property type="molecule type" value="Genomic_DNA"/>
</dbReference>
<evidence type="ECO:0000313" key="1">
    <source>
        <dbReference type="EMBL" id="MCD7452400.1"/>
    </source>
</evidence>
<accession>A0ABS8RZY7</accession>
<sequence>MVGIRSLKMEGRRGHLPPRGGGGRIQEDVYMIHLPVSLCSRKANIGLKFTQVPFMVKCACAVKSLKLSQVPLASVSLEAIMIIARLPRRLSRHSTIIVLVYADDL</sequence>
<name>A0ABS8RZY7_DATST</name>